<evidence type="ECO:0000313" key="2">
    <source>
        <dbReference type="Proteomes" id="UP001177021"/>
    </source>
</evidence>
<evidence type="ECO:0000313" key="1">
    <source>
        <dbReference type="EMBL" id="CAJ2670121.1"/>
    </source>
</evidence>
<proteinExistence type="predicted"/>
<gene>
    <name evidence="1" type="ORF">MILVUS5_LOCUS34203</name>
</gene>
<dbReference type="EMBL" id="CASHSV030000615">
    <property type="protein sequence ID" value="CAJ2670121.1"/>
    <property type="molecule type" value="Genomic_DNA"/>
</dbReference>
<sequence>MRNSFSVGGKSQPQNTTKSIIVYRTIPSAVQSLLHSSISSTAVHSPSQFNLEPQSVKPSAVEELQPLRRSLLFSTFPRYGVTSSLYRSNVLIDCMLFLFSLLLYRVF</sequence>
<protein>
    <submittedName>
        <fullName evidence="1">Uncharacterized protein</fullName>
    </submittedName>
</protein>
<dbReference type="Proteomes" id="UP001177021">
    <property type="component" value="Unassembled WGS sequence"/>
</dbReference>
<organism evidence="1 2">
    <name type="scientific">Trifolium pratense</name>
    <name type="common">Red clover</name>
    <dbReference type="NCBI Taxonomy" id="57577"/>
    <lineage>
        <taxon>Eukaryota</taxon>
        <taxon>Viridiplantae</taxon>
        <taxon>Streptophyta</taxon>
        <taxon>Embryophyta</taxon>
        <taxon>Tracheophyta</taxon>
        <taxon>Spermatophyta</taxon>
        <taxon>Magnoliopsida</taxon>
        <taxon>eudicotyledons</taxon>
        <taxon>Gunneridae</taxon>
        <taxon>Pentapetalae</taxon>
        <taxon>rosids</taxon>
        <taxon>fabids</taxon>
        <taxon>Fabales</taxon>
        <taxon>Fabaceae</taxon>
        <taxon>Papilionoideae</taxon>
        <taxon>50 kb inversion clade</taxon>
        <taxon>NPAAA clade</taxon>
        <taxon>Hologalegina</taxon>
        <taxon>IRL clade</taxon>
        <taxon>Trifolieae</taxon>
        <taxon>Trifolium</taxon>
    </lineage>
</organism>
<name>A0ACB0LLJ5_TRIPR</name>
<accession>A0ACB0LLJ5</accession>
<comment type="caution">
    <text evidence="1">The sequence shown here is derived from an EMBL/GenBank/DDBJ whole genome shotgun (WGS) entry which is preliminary data.</text>
</comment>
<keyword evidence="2" id="KW-1185">Reference proteome</keyword>
<reference evidence="1" key="1">
    <citation type="submission" date="2023-10" db="EMBL/GenBank/DDBJ databases">
        <authorList>
            <person name="Rodriguez Cubillos JULIANA M."/>
            <person name="De Vega J."/>
        </authorList>
    </citation>
    <scope>NUCLEOTIDE SEQUENCE</scope>
</reference>